<dbReference type="SUPFAM" id="SSF69318">
    <property type="entry name" value="Integrin alpha N-terminal domain"/>
    <property type="match status" value="1"/>
</dbReference>
<dbReference type="Proteomes" id="UP000001635">
    <property type="component" value="Chromosome"/>
</dbReference>
<dbReference type="KEGG" id="cmr:Cycma_0386"/>
<dbReference type="PANTHER" id="PTHR46580:SF4">
    <property type="entry name" value="ATP_GTP-BINDING PROTEIN"/>
    <property type="match status" value="1"/>
</dbReference>
<organism evidence="2 3">
    <name type="scientific">Cyclobacterium marinum (strain ATCC 25205 / DSM 745 / LMG 13164 / NCIMB 1802)</name>
    <name type="common">Flectobacillus marinus</name>
    <dbReference type="NCBI Taxonomy" id="880070"/>
    <lineage>
        <taxon>Bacteria</taxon>
        <taxon>Pseudomonadati</taxon>
        <taxon>Bacteroidota</taxon>
        <taxon>Cytophagia</taxon>
        <taxon>Cytophagales</taxon>
        <taxon>Cyclobacteriaceae</taxon>
        <taxon>Cyclobacterium</taxon>
    </lineage>
</organism>
<accession>G0IVG9</accession>
<evidence type="ECO:0000313" key="2">
    <source>
        <dbReference type="EMBL" id="AEL24165.1"/>
    </source>
</evidence>
<dbReference type="RefSeq" id="WP_014018464.1">
    <property type="nucleotide sequence ID" value="NC_015914.1"/>
</dbReference>
<gene>
    <name evidence="2" type="ordered locus">Cycma_0386</name>
</gene>
<sequence length="410" mass="46188">MMSTYKWLLCGLFTMVLMEPGVVLGQNSSRSVFDSPWQRHTIDDSSLGSDGTKFSDVNNDGKFDLVTGWEEGGVSRIYLHPENPQQKWPFIELPSPDVEDAFVSDLNGDGFMDLITLSEGEYQRITIHWAPADSDDYLNPKKWLSKDIPVTVGKTKWMFGRPINLDGKNGVDLVVGSKAPNGTLGWLEAPENPMTMEDWKYHEIARLGWVMSIELLDMNMDGETDIVFTDRKGDLRGLRWMENPGKGALHEEWTHHLLGIRDGEPMFMDYFESGKKEKVLNFVVPVVLHGWEHFEKKDGLWISQKIEFPDFVGDRAKSVTIGDINQDGFLDLTATFSQALGKSGVIAMMNFQTDSSYFIDISGEEGVKYDFILLKDMDGDGDLDIITSEETAADGSKKGLGVIWYENPIK</sequence>
<evidence type="ECO:0000313" key="3">
    <source>
        <dbReference type="Proteomes" id="UP000001635"/>
    </source>
</evidence>
<keyword evidence="1" id="KW-0732">Signal</keyword>
<dbReference type="InterPro" id="IPR028994">
    <property type="entry name" value="Integrin_alpha_N"/>
</dbReference>
<dbReference type="InterPro" id="IPR013517">
    <property type="entry name" value="FG-GAP"/>
</dbReference>
<name>G0IVG9_CYCMS</name>
<reference evidence="3" key="1">
    <citation type="submission" date="2011-07" db="EMBL/GenBank/DDBJ databases">
        <title>The complete genome of Cyclobacterium marinum DSM 745.</title>
        <authorList>
            <person name="Lucas S."/>
            <person name="Han J."/>
            <person name="Lapidus A."/>
            <person name="Bruce D."/>
            <person name="Goodwin L."/>
            <person name="Pitluck S."/>
            <person name="Peters L."/>
            <person name="Kyrpides N."/>
            <person name="Mavromatis K."/>
            <person name="Ivanova N."/>
            <person name="Ovchinnikova G."/>
            <person name="Chertkov O."/>
            <person name="Detter J.C."/>
            <person name="Tapia R."/>
            <person name="Han C."/>
            <person name="Land M."/>
            <person name="Hauser L."/>
            <person name="Markowitz V."/>
            <person name="Cheng J.-F."/>
            <person name="Hugenholtz P."/>
            <person name="Woyke T."/>
            <person name="Wu D."/>
            <person name="Tindall B."/>
            <person name="Schuetze A."/>
            <person name="Brambilla E."/>
            <person name="Klenk H.-P."/>
            <person name="Eisen J.A."/>
        </authorList>
    </citation>
    <scope>NUCLEOTIDE SEQUENCE [LARGE SCALE GENOMIC DNA]</scope>
    <source>
        <strain evidence="3">ATCC 25205 / DSM 745 / LMG 13164 / NCIMB 1802</strain>
    </source>
</reference>
<dbReference type="Gene3D" id="2.130.10.130">
    <property type="entry name" value="Integrin alpha, N-terminal"/>
    <property type="match status" value="1"/>
</dbReference>
<dbReference type="OrthoDB" id="9816120at2"/>
<proteinExistence type="predicted"/>
<dbReference type="EMBL" id="CP002955">
    <property type="protein sequence ID" value="AEL24165.1"/>
    <property type="molecule type" value="Genomic_DNA"/>
</dbReference>
<dbReference type="PANTHER" id="PTHR46580">
    <property type="entry name" value="SENSOR KINASE-RELATED"/>
    <property type="match status" value="1"/>
</dbReference>
<keyword evidence="3" id="KW-1185">Reference proteome</keyword>
<dbReference type="STRING" id="880070.Cycma_0386"/>
<dbReference type="eggNOG" id="ENOG502ZHNZ">
    <property type="taxonomic scope" value="Bacteria"/>
</dbReference>
<dbReference type="Pfam" id="PF13517">
    <property type="entry name" value="FG-GAP_3"/>
    <property type="match status" value="1"/>
</dbReference>
<dbReference type="HOGENOM" id="CLU_650257_0_0_10"/>
<evidence type="ECO:0000256" key="1">
    <source>
        <dbReference type="ARBA" id="ARBA00022729"/>
    </source>
</evidence>
<dbReference type="AlphaFoldDB" id="G0IVG9"/>
<protein>
    <submittedName>
        <fullName evidence="2">FG-GAP repeat protein</fullName>
    </submittedName>
</protein>